<name>A0A840S845_9SPIR</name>
<proteinExistence type="predicted"/>
<evidence type="ECO:0008006" key="3">
    <source>
        <dbReference type="Google" id="ProtNLM"/>
    </source>
</evidence>
<evidence type="ECO:0000313" key="2">
    <source>
        <dbReference type="Proteomes" id="UP000578697"/>
    </source>
</evidence>
<evidence type="ECO:0000313" key="1">
    <source>
        <dbReference type="EMBL" id="MBB5218789.1"/>
    </source>
</evidence>
<reference evidence="1 2" key="1">
    <citation type="submission" date="2020-08" db="EMBL/GenBank/DDBJ databases">
        <title>Genomic Encyclopedia of Type Strains, Phase IV (KMG-IV): sequencing the most valuable type-strain genomes for metagenomic binning, comparative biology and taxonomic classification.</title>
        <authorList>
            <person name="Goeker M."/>
        </authorList>
    </citation>
    <scope>NUCLEOTIDE SEQUENCE [LARGE SCALE GENOMIC DNA]</scope>
    <source>
        <strain evidence="1 2">DSM 103679</strain>
    </source>
</reference>
<gene>
    <name evidence="1" type="ORF">HNP77_001158</name>
</gene>
<protein>
    <recommendedName>
        <fullName evidence="3">Lipoprotein</fullName>
    </recommendedName>
</protein>
<dbReference type="Proteomes" id="UP000578697">
    <property type="component" value="Unassembled WGS sequence"/>
</dbReference>
<organism evidence="1 2">
    <name type="scientific">Treponema rectale</name>
    <dbReference type="NCBI Taxonomy" id="744512"/>
    <lineage>
        <taxon>Bacteria</taxon>
        <taxon>Pseudomonadati</taxon>
        <taxon>Spirochaetota</taxon>
        <taxon>Spirochaetia</taxon>
        <taxon>Spirochaetales</taxon>
        <taxon>Treponemataceae</taxon>
        <taxon>Treponema</taxon>
    </lineage>
</organism>
<dbReference type="EMBL" id="JACHFR010000002">
    <property type="protein sequence ID" value="MBB5218789.1"/>
    <property type="molecule type" value="Genomic_DNA"/>
</dbReference>
<comment type="caution">
    <text evidence="1">The sequence shown here is derived from an EMBL/GenBank/DDBJ whole genome shotgun (WGS) entry which is preliminary data.</text>
</comment>
<keyword evidence="2" id="KW-1185">Reference proteome</keyword>
<dbReference type="PROSITE" id="PS51257">
    <property type="entry name" value="PROKAR_LIPOPROTEIN"/>
    <property type="match status" value="1"/>
</dbReference>
<dbReference type="AlphaFoldDB" id="A0A840S845"/>
<dbReference type="RefSeq" id="WP_184652230.1">
    <property type="nucleotide sequence ID" value="NZ_JACHFR010000002.1"/>
</dbReference>
<sequence>MKKIIFFMTVFACVFSLVSCGKKKTQKKASGERELSTVEKKYEGKLTPPEYDEGVFDLGDEEVDDFGFDKSEFEYIE</sequence>
<accession>A0A840S845</accession>